<dbReference type="CDD" id="cd12151">
    <property type="entry name" value="F1-ATPase_gamma"/>
    <property type="match status" value="1"/>
</dbReference>
<accession>A0A135L6P9</accession>
<dbReference type="OrthoDB" id="9812769at2"/>
<dbReference type="GO" id="GO:0042777">
    <property type="term" value="P:proton motive force-driven plasma membrane ATP synthesis"/>
    <property type="evidence" value="ECO:0007669"/>
    <property type="project" value="UniProtKB-UniRule"/>
</dbReference>
<dbReference type="PROSITE" id="PS00153">
    <property type="entry name" value="ATPASE_GAMMA"/>
    <property type="match status" value="1"/>
</dbReference>
<protein>
    <recommendedName>
        <fullName evidence="11">ATP synthase gamma chain</fullName>
    </recommendedName>
    <alternativeName>
        <fullName evidence="11">ATP synthase F1 sector gamma subunit</fullName>
    </alternativeName>
    <alternativeName>
        <fullName evidence="11">F-ATPase gamma subunit</fullName>
    </alternativeName>
</protein>
<dbReference type="GO" id="GO:0005524">
    <property type="term" value="F:ATP binding"/>
    <property type="evidence" value="ECO:0007669"/>
    <property type="project" value="UniProtKB-UniRule"/>
</dbReference>
<evidence type="ECO:0000256" key="7">
    <source>
        <dbReference type="ARBA" id="ARBA00023065"/>
    </source>
</evidence>
<dbReference type="AlphaFoldDB" id="A0A135L6P9"/>
<gene>
    <name evidence="11" type="primary">atpG</name>
    <name evidence="12" type="ORF">U473_11930</name>
</gene>
<dbReference type="SUPFAM" id="SSF52943">
    <property type="entry name" value="ATP synthase (F1-ATPase), gamma subunit"/>
    <property type="match status" value="1"/>
</dbReference>
<comment type="function">
    <text evidence="1 11">Produces ATP from ADP in the presence of a proton gradient across the membrane. The gamma chain is believed to be important in regulating ATPase activity and the flow of protons through the CF(0) complex.</text>
</comment>
<dbReference type="HAMAP" id="MF_00815">
    <property type="entry name" value="ATP_synth_gamma_bact"/>
    <property type="match status" value="1"/>
</dbReference>
<evidence type="ECO:0000256" key="9">
    <source>
        <dbReference type="ARBA" id="ARBA00023196"/>
    </source>
</evidence>
<comment type="caution">
    <text evidence="12">The sequence shown here is derived from an EMBL/GenBank/DDBJ whole genome shotgun (WGS) entry which is preliminary data.</text>
</comment>
<evidence type="ECO:0000256" key="2">
    <source>
        <dbReference type="ARBA" id="ARBA00004202"/>
    </source>
</evidence>
<evidence type="ECO:0000313" key="13">
    <source>
        <dbReference type="Proteomes" id="UP000070352"/>
    </source>
</evidence>
<dbReference type="GO" id="GO:0005886">
    <property type="term" value="C:plasma membrane"/>
    <property type="evidence" value="ECO:0007669"/>
    <property type="project" value="UniProtKB-SubCell"/>
</dbReference>
<evidence type="ECO:0000313" key="12">
    <source>
        <dbReference type="EMBL" id="KXG44652.1"/>
    </source>
</evidence>
<dbReference type="Pfam" id="PF00231">
    <property type="entry name" value="ATP-synt"/>
    <property type="match status" value="1"/>
</dbReference>
<dbReference type="EMBL" id="LSKU01000001">
    <property type="protein sequence ID" value="KXG44652.1"/>
    <property type="molecule type" value="Genomic_DNA"/>
</dbReference>
<keyword evidence="13" id="KW-1185">Reference proteome</keyword>
<dbReference type="Gene3D" id="3.40.1380.10">
    <property type="match status" value="1"/>
</dbReference>
<keyword evidence="6 11" id="KW-0375">Hydrogen ion transport</keyword>
<evidence type="ECO:0000256" key="5">
    <source>
        <dbReference type="ARBA" id="ARBA00022475"/>
    </source>
</evidence>
<dbReference type="FunFam" id="3.40.1380.10:FF:000002">
    <property type="entry name" value="ATP synthase gamma chain"/>
    <property type="match status" value="1"/>
</dbReference>
<comment type="subcellular location">
    <subcellularLocation>
        <location evidence="2 11">Cell membrane</location>
        <topology evidence="2 11">Peripheral membrane protein</topology>
    </subcellularLocation>
</comment>
<dbReference type="GO" id="GO:0045259">
    <property type="term" value="C:proton-transporting ATP synthase complex"/>
    <property type="evidence" value="ECO:0007669"/>
    <property type="project" value="UniProtKB-KW"/>
</dbReference>
<keyword evidence="9 11" id="KW-0139">CF(1)</keyword>
<dbReference type="GO" id="GO:0046933">
    <property type="term" value="F:proton-transporting ATP synthase activity, rotational mechanism"/>
    <property type="evidence" value="ECO:0007669"/>
    <property type="project" value="UniProtKB-UniRule"/>
</dbReference>
<evidence type="ECO:0000256" key="6">
    <source>
        <dbReference type="ARBA" id="ARBA00022781"/>
    </source>
</evidence>
<evidence type="ECO:0000256" key="3">
    <source>
        <dbReference type="ARBA" id="ARBA00007681"/>
    </source>
</evidence>
<keyword evidence="10 11" id="KW-0066">ATP synthesis</keyword>
<proteinExistence type="inferred from homology"/>
<evidence type="ECO:0000256" key="4">
    <source>
        <dbReference type="ARBA" id="ARBA00022448"/>
    </source>
</evidence>
<dbReference type="InterPro" id="IPR023632">
    <property type="entry name" value="ATP_synth_F1_gsu_CS"/>
</dbReference>
<organism evidence="12 13">
    <name type="scientific">Tepidibacillus decaturensis</name>
    <dbReference type="NCBI Taxonomy" id="1413211"/>
    <lineage>
        <taxon>Bacteria</taxon>
        <taxon>Bacillati</taxon>
        <taxon>Bacillota</taxon>
        <taxon>Bacilli</taxon>
        <taxon>Bacillales</taxon>
        <taxon>Bacillaceae</taxon>
        <taxon>Tepidibacillus</taxon>
    </lineage>
</organism>
<evidence type="ECO:0000256" key="8">
    <source>
        <dbReference type="ARBA" id="ARBA00023136"/>
    </source>
</evidence>
<keyword evidence="7 11" id="KW-0406">Ion transport</keyword>
<dbReference type="Gene3D" id="1.10.287.80">
    <property type="entry name" value="ATP synthase, gamma subunit, helix hairpin domain"/>
    <property type="match status" value="1"/>
</dbReference>
<dbReference type="Proteomes" id="UP000070352">
    <property type="component" value="Unassembled WGS sequence"/>
</dbReference>
<reference evidence="12 13" key="1">
    <citation type="submission" date="2016-02" db="EMBL/GenBank/DDBJ databases">
        <title>Draft Genome for Tepidibacillus decaturensis nov. sp. Strain Z9, an Anaerobic, Moderately Thermophilic and Heterotrophic Bacterium from Deep Subsurface of the Illinois Basin, USA.</title>
        <authorList>
            <person name="Dong Y."/>
            <person name="Chang J.Y."/>
            <person name="Sanford R."/>
            <person name="Fouke B.W."/>
        </authorList>
    </citation>
    <scope>NUCLEOTIDE SEQUENCE [LARGE SCALE GENOMIC DNA]</scope>
    <source>
        <strain evidence="12 13">Z9</strain>
    </source>
</reference>
<dbReference type="InterPro" id="IPR035968">
    <property type="entry name" value="ATP_synth_F1_ATPase_gsu"/>
</dbReference>
<keyword evidence="5 11" id="KW-1003">Cell membrane</keyword>
<dbReference type="RefSeq" id="WP_068726627.1">
    <property type="nucleotide sequence ID" value="NZ_LSKU01000001.1"/>
</dbReference>
<dbReference type="PANTHER" id="PTHR11693:SF22">
    <property type="entry name" value="ATP SYNTHASE SUBUNIT GAMMA, MITOCHONDRIAL"/>
    <property type="match status" value="1"/>
</dbReference>
<dbReference type="STRING" id="1413211.U473_11930"/>
<evidence type="ECO:0000256" key="10">
    <source>
        <dbReference type="ARBA" id="ARBA00023310"/>
    </source>
</evidence>
<dbReference type="NCBIfam" id="TIGR01146">
    <property type="entry name" value="ATPsyn_F1gamma"/>
    <property type="match status" value="1"/>
</dbReference>
<name>A0A135L6P9_9BACI</name>
<dbReference type="PRINTS" id="PR00126">
    <property type="entry name" value="ATPASEGAMMA"/>
</dbReference>
<comment type="similarity">
    <text evidence="3 11">Belongs to the ATPase gamma chain family.</text>
</comment>
<keyword evidence="8 11" id="KW-0472">Membrane</keyword>
<dbReference type="PANTHER" id="PTHR11693">
    <property type="entry name" value="ATP SYNTHASE GAMMA CHAIN"/>
    <property type="match status" value="1"/>
</dbReference>
<evidence type="ECO:0000256" key="11">
    <source>
        <dbReference type="HAMAP-Rule" id="MF_00815"/>
    </source>
</evidence>
<comment type="subunit">
    <text evidence="11">F-type ATPases have 2 components, CF(1) - the catalytic core - and CF(0) - the membrane proton channel. CF(1) has five subunits: alpha(3), beta(3), gamma(1), delta(1), epsilon(1). CF(0) has three main subunits: a, b and c.</text>
</comment>
<dbReference type="NCBIfam" id="NF004145">
    <property type="entry name" value="PRK05621.1-2"/>
    <property type="match status" value="1"/>
</dbReference>
<dbReference type="InterPro" id="IPR000131">
    <property type="entry name" value="ATP_synth_F1_gsu"/>
</dbReference>
<keyword evidence="4 11" id="KW-0813">Transport</keyword>
<evidence type="ECO:0000256" key="1">
    <source>
        <dbReference type="ARBA" id="ARBA00003456"/>
    </source>
</evidence>
<sequence>MQGIREIKRRIRSVQSTKQITKAMKMVDAAKLRRAQERAESSRPYAEKMKEVIAALAAGTDQVDHPLLEVREVKKTGYLVITSDRGLAGGYNANILRKVTMAIKERHKSVDEYVIFVIGRKGRDFFKKRNYPIIGEIVGLSDSPTFADIKNIARTAVNMYAEGLFDELYLVYNEFISAIQQVPTEKKLLPLVDLEETKEGSATQYDFEPSAKQVLGSLLPRYAETLIYSAYLNAKASEHGARMTAMGNATDNAEEMIQTLTLNYNRARQASITQEISEIVGGANALS</sequence>